<dbReference type="AlphaFoldDB" id="A0A0K1JDY5"/>
<feature type="transmembrane region" description="Helical" evidence="1">
    <location>
        <begin position="52"/>
        <end position="71"/>
    </location>
</feature>
<dbReference type="PANTHER" id="PTHR34980">
    <property type="entry name" value="INNER MEMBRANE PROTEIN-RELATED-RELATED"/>
    <property type="match status" value="1"/>
</dbReference>
<sequence>MDYYTSVIKRYVDFSGRARRKEFWMYTLINWIISIVLSIVDKIIGTDFGNGGGLLAGLYALAVFLPSLGVAVRRLHDTNRSGWWVLIGLIPVIGFIVLILFWIKEGDPHPNEHGPDPKAGERALPAAG</sequence>
<reference evidence="2 3" key="1">
    <citation type="submission" date="2015-03" db="EMBL/GenBank/DDBJ databases">
        <title>Luteipulveratus halotolerans sp. nov., a novel actinobacterium (Dermacoccaceae) from Sarawak, Malaysia.</title>
        <authorList>
            <person name="Juboi H."/>
            <person name="Basik A."/>
            <person name="Shamsul S.S."/>
            <person name="Arnold P."/>
            <person name="Schmitt E.K."/>
            <person name="Sanglier J.-J."/>
            <person name="Yeo T."/>
        </authorList>
    </citation>
    <scope>NUCLEOTIDE SEQUENCE [LARGE SCALE GENOMIC DNA]</scope>
    <source>
        <strain evidence="2 3">MN07-A0370</strain>
    </source>
</reference>
<dbReference type="KEGG" id="lmoi:VV02_01170"/>
<dbReference type="Pfam" id="PF05656">
    <property type="entry name" value="DUF805"/>
    <property type="match status" value="1"/>
</dbReference>
<evidence type="ECO:0000256" key="1">
    <source>
        <dbReference type="SAM" id="Phobius"/>
    </source>
</evidence>
<dbReference type="STRING" id="571913.VV02_01170"/>
<organism evidence="2 3">
    <name type="scientific">Luteipulveratus mongoliensis</name>
    <dbReference type="NCBI Taxonomy" id="571913"/>
    <lineage>
        <taxon>Bacteria</taxon>
        <taxon>Bacillati</taxon>
        <taxon>Actinomycetota</taxon>
        <taxon>Actinomycetes</taxon>
        <taxon>Micrococcales</taxon>
        <taxon>Dermacoccaceae</taxon>
        <taxon>Luteipulveratus</taxon>
    </lineage>
</organism>
<dbReference type="InterPro" id="IPR008523">
    <property type="entry name" value="DUF805"/>
</dbReference>
<evidence type="ECO:0000313" key="2">
    <source>
        <dbReference type="EMBL" id="AKU14803.1"/>
    </source>
</evidence>
<name>A0A0K1JDY5_9MICO</name>
<dbReference type="RefSeq" id="WP_052589342.1">
    <property type="nucleotide sequence ID" value="NZ_CP011112.1"/>
</dbReference>
<dbReference type="OrthoDB" id="9812349at2"/>
<keyword evidence="1" id="KW-0812">Transmembrane</keyword>
<proteinExistence type="predicted"/>
<dbReference type="Proteomes" id="UP000066480">
    <property type="component" value="Chromosome"/>
</dbReference>
<keyword evidence="1" id="KW-0472">Membrane</keyword>
<keyword evidence="1" id="KW-1133">Transmembrane helix</keyword>
<dbReference type="PANTHER" id="PTHR34980:SF2">
    <property type="entry name" value="INNER MEMBRANE PROTEIN YHAH-RELATED"/>
    <property type="match status" value="1"/>
</dbReference>
<dbReference type="GO" id="GO:0005886">
    <property type="term" value="C:plasma membrane"/>
    <property type="evidence" value="ECO:0007669"/>
    <property type="project" value="TreeGrafter"/>
</dbReference>
<accession>A0A0K1JDY5</accession>
<feature type="transmembrane region" description="Helical" evidence="1">
    <location>
        <begin position="23"/>
        <end position="40"/>
    </location>
</feature>
<gene>
    <name evidence="2" type="ORF">VV02_01170</name>
</gene>
<protein>
    <submittedName>
        <fullName evidence="2">Membrane protein</fullName>
    </submittedName>
</protein>
<evidence type="ECO:0000313" key="3">
    <source>
        <dbReference type="Proteomes" id="UP000066480"/>
    </source>
</evidence>
<dbReference type="EMBL" id="CP011112">
    <property type="protein sequence ID" value="AKU14803.1"/>
    <property type="molecule type" value="Genomic_DNA"/>
</dbReference>
<keyword evidence="3" id="KW-1185">Reference proteome</keyword>
<feature type="transmembrane region" description="Helical" evidence="1">
    <location>
        <begin position="83"/>
        <end position="103"/>
    </location>
</feature>